<evidence type="ECO:0000313" key="4">
    <source>
        <dbReference type="Proteomes" id="UP000182725"/>
    </source>
</evidence>
<dbReference type="AlphaFoldDB" id="A0A1H5E4R0"/>
<dbReference type="Gene3D" id="3.40.50.2020">
    <property type="match status" value="1"/>
</dbReference>
<reference evidence="3 4" key="1">
    <citation type="submission" date="2016-10" db="EMBL/GenBank/DDBJ databases">
        <authorList>
            <person name="de Groot N.N."/>
        </authorList>
    </citation>
    <scope>NUCLEOTIDE SEQUENCE [LARGE SCALE GENOMIC DNA]</scope>
    <source>
        <strain evidence="3 4">DSM 22274</strain>
    </source>
</reference>
<dbReference type="CDD" id="cd06223">
    <property type="entry name" value="PRTases_typeI"/>
    <property type="match status" value="1"/>
</dbReference>
<dbReference type="InterPro" id="IPR029057">
    <property type="entry name" value="PRTase-like"/>
</dbReference>
<dbReference type="InterPro" id="IPR051910">
    <property type="entry name" value="ComF/GntX_DNA_util-trans"/>
</dbReference>
<dbReference type="RefSeq" id="WP_074709644.1">
    <property type="nucleotide sequence ID" value="NZ_FNTV01000001.1"/>
</dbReference>
<dbReference type="SUPFAM" id="SSF53271">
    <property type="entry name" value="PRTase-like"/>
    <property type="match status" value="1"/>
</dbReference>
<sequence length="305" mass="33662">MDTHFGDAQQAASPQRRHRAQAKARGLRLWNWGEAAWRDFMNLLLPADCAVCGKEDHAICPECSAVLRRQTRYPFRAEGAADALVGVLGQTHLPVVAAGNYRDALSASLLAYKNHGRTELKAQLCRCLARAMSAAMELAPIPPNEPVLLVPVPSTGSGWRRRGYDPVAMMLRALTREGRAPAGMTITPMLSIRAKLPWHRRHQKGLGREARRKNVRNTMRIRVNYLRTFRPSANPAGRLVVLVDDVLTTGSTLREAAKTLEESGFTVCAAVVLAATRAPDRGHEKVVAEGLAENYFPQKMNKAMQ</sequence>
<feature type="domain" description="Phosphoribosyltransferase" evidence="2">
    <location>
        <begin position="210"/>
        <end position="290"/>
    </location>
</feature>
<dbReference type="EMBL" id="FNTV01000001">
    <property type="protein sequence ID" value="SED86043.1"/>
    <property type="molecule type" value="Genomic_DNA"/>
</dbReference>
<dbReference type="Proteomes" id="UP000182725">
    <property type="component" value="Unassembled WGS sequence"/>
</dbReference>
<accession>A0A1H5E4R0</accession>
<proteinExistence type="inferred from homology"/>
<dbReference type="PANTHER" id="PTHR47505:SF1">
    <property type="entry name" value="DNA UTILIZATION PROTEIN YHGH"/>
    <property type="match status" value="1"/>
</dbReference>
<dbReference type="Pfam" id="PF00156">
    <property type="entry name" value="Pribosyltran"/>
    <property type="match status" value="1"/>
</dbReference>
<evidence type="ECO:0000259" key="2">
    <source>
        <dbReference type="Pfam" id="PF00156"/>
    </source>
</evidence>
<evidence type="ECO:0000256" key="1">
    <source>
        <dbReference type="ARBA" id="ARBA00008007"/>
    </source>
</evidence>
<gene>
    <name evidence="3" type="ORF">SAMN04489740_0147</name>
</gene>
<organism evidence="3 4">
    <name type="scientific">Arthrobacter alpinus</name>
    <dbReference type="NCBI Taxonomy" id="656366"/>
    <lineage>
        <taxon>Bacteria</taxon>
        <taxon>Bacillati</taxon>
        <taxon>Actinomycetota</taxon>
        <taxon>Actinomycetes</taxon>
        <taxon>Micrococcales</taxon>
        <taxon>Micrococcaceae</taxon>
        <taxon>Arthrobacter</taxon>
    </lineage>
</organism>
<dbReference type="InterPro" id="IPR000836">
    <property type="entry name" value="PRTase_dom"/>
</dbReference>
<dbReference type="PANTHER" id="PTHR47505">
    <property type="entry name" value="DNA UTILIZATION PROTEIN YHGH"/>
    <property type="match status" value="1"/>
</dbReference>
<evidence type="ECO:0000313" key="3">
    <source>
        <dbReference type="EMBL" id="SED86043.1"/>
    </source>
</evidence>
<protein>
    <submittedName>
        <fullName evidence="3">ComF family protein</fullName>
    </submittedName>
</protein>
<name>A0A1H5E4R0_9MICC</name>
<comment type="similarity">
    <text evidence="1">Belongs to the ComF/GntX family.</text>
</comment>